<protein>
    <recommendedName>
        <fullName evidence="3">Transposase</fullName>
    </recommendedName>
</protein>
<feature type="non-terminal residue" evidence="1">
    <location>
        <position position="179"/>
    </location>
</feature>
<evidence type="ECO:0000313" key="2">
    <source>
        <dbReference type="Proteomes" id="UP000483379"/>
    </source>
</evidence>
<dbReference type="Proteomes" id="UP000483379">
    <property type="component" value="Unassembled WGS sequence"/>
</dbReference>
<accession>A0A6M0K9N9</accession>
<gene>
    <name evidence="1" type="ORF">G3446_27150</name>
</gene>
<reference evidence="1 2" key="1">
    <citation type="submission" date="2020-02" db="EMBL/GenBank/DDBJ databases">
        <title>Genome sequences of Thiorhodococcus mannitoliphagus and Thiorhodococcus minor, purple sulfur photosynthetic bacteria in the gammaproteobacterial family, Chromatiaceae.</title>
        <authorList>
            <person name="Aviles F.A."/>
            <person name="Meyer T.E."/>
            <person name="Kyndt J.A."/>
        </authorList>
    </citation>
    <scope>NUCLEOTIDE SEQUENCE [LARGE SCALE GENOMIC DNA]</scope>
    <source>
        <strain evidence="1 2">DSM 11518</strain>
    </source>
</reference>
<evidence type="ECO:0000313" key="1">
    <source>
        <dbReference type="EMBL" id="NEV65447.1"/>
    </source>
</evidence>
<dbReference type="EMBL" id="JAAIJQ010000318">
    <property type="protein sequence ID" value="NEV65447.1"/>
    <property type="molecule type" value="Genomic_DNA"/>
</dbReference>
<proteinExistence type="predicted"/>
<evidence type="ECO:0008006" key="3">
    <source>
        <dbReference type="Google" id="ProtNLM"/>
    </source>
</evidence>
<sequence length="179" mass="19965">MSGELPPTLHGRHFGPRLRAYLLYQHHHCHVTQPLLREQRLEWGIDLSVGQIDALLSANNEAFFAEKDQLLAAGLEVSAFITVDDSGARHQGRNGYVTQIGNDFFAWFSSTESKSRINFLQLLQAGEPVYCLNDEALTYWRDQGLPRALCQALAAHPIVEIATTAAWEAHLKTLGITKA</sequence>
<keyword evidence="2" id="KW-1185">Reference proteome</keyword>
<dbReference type="AlphaFoldDB" id="A0A6M0K9N9"/>
<comment type="caution">
    <text evidence="1">The sequence shown here is derived from an EMBL/GenBank/DDBJ whole genome shotgun (WGS) entry which is preliminary data.</text>
</comment>
<organism evidence="1 2">
    <name type="scientific">Thiorhodococcus minor</name>
    <dbReference type="NCBI Taxonomy" id="57489"/>
    <lineage>
        <taxon>Bacteria</taxon>
        <taxon>Pseudomonadati</taxon>
        <taxon>Pseudomonadota</taxon>
        <taxon>Gammaproteobacteria</taxon>
        <taxon>Chromatiales</taxon>
        <taxon>Chromatiaceae</taxon>
        <taxon>Thiorhodococcus</taxon>
    </lineage>
</organism>
<name>A0A6M0K9N9_9GAMM</name>